<dbReference type="RefSeq" id="XP_020831736.1">
    <property type="nucleotide sequence ID" value="XM_020976077.1"/>
</dbReference>
<evidence type="ECO:0000259" key="12">
    <source>
        <dbReference type="PROSITE" id="PS50835"/>
    </source>
</evidence>
<evidence type="ECO:0000313" key="14">
    <source>
        <dbReference type="RefSeq" id="XP_020831736.1"/>
    </source>
</evidence>
<dbReference type="InterPro" id="IPR013783">
    <property type="entry name" value="Ig-like_fold"/>
</dbReference>
<keyword evidence="8" id="KW-0393">Immunoglobulin domain</keyword>
<evidence type="ECO:0000256" key="1">
    <source>
        <dbReference type="ARBA" id="ARBA00004479"/>
    </source>
</evidence>
<dbReference type="InterPro" id="IPR013106">
    <property type="entry name" value="Ig_V-set"/>
</dbReference>
<dbReference type="AlphaFoldDB" id="A0A6P5JKQ0"/>
<evidence type="ECO:0000256" key="4">
    <source>
        <dbReference type="ARBA" id="ARBA00022729"/>
    </source>
</evidence>
<sequence length="593" mass="66780">MISLSPREVALIVLFQLPWLLSDFFHHRKCCCDSFGQHETSLTSLKCRSRVASGSKGKFTVLGPQEPITALVGGKATFHCHLCPQKDAEDMEVKWFHEKHSDLIHHYKDKQDQMEYQIPEYKERTEFLRENISSGNVALRLSNIHPSDEGKYLCQFKSPIYSHEAEFQVHVAGIGSTPHIHTNFNGADRLRLTCTSTGWYPKPEAQWRNIYGVPLLPMSKNIRQKDDGLFSVEMSIVVSSSLKETISCFIWNPLLKQEKEAKLIREDNLLPETSSGIIPLLICVFIAGIFLFFTYYDDILQTVQGTLKGDLGCPGQARRPLEGAGWDGTFLLPCTQEQASPGDMQKEQRGIASISLLGHHEEAQPGDQKEVEWNLSPSPDILKKPDLQSAQKHRVDVTLDADTAHPYLLPRMDGKSVFSCSQKLKKTKSAERFETPVCVLGKERFISGKFYWEVQVEDKMKWTLGLCKNSVCRKGGVQVTPEAGFWTISLKKGNEYWALSSPQTRLHLVVAPKIVGIFLDYEAGQISFYNVTDGTHIYTFQDTFNGALRPCICPGPLSIWENIVPITIPSQSQATLKPSQLPKTTQEPGNCFE</sequence>
<dbReference type="SMART" id="SM00589">
    <property type="entry name" value="PRY"/>
    <property type="match status" value="1"/>
</dbReference>
<dbReference type="FunFam" id="2.60.120.920:FF:000004">
    <property type="entry name" value="Butyrophilin subfamily 1 member A1"/>
    <property type="match status" value="1"/>
</dbReference>
<dbReference type="CDD" id="cd05713">
    <property type="entry name" value="IgV_MOG_like"/>
    <property type="match status" value="1"/>
</dbReference>
<evidence type="ECO:0000256" key="7">
    <source>
        <dbReference type="ARBA" id="ARBA00023157"/>
    </source>
</evidence>
<keyword evidence="3 9" id="KW-0812">Transmembrane</keyword>
<keyword evidence="7" id="KW-1015">Disulfide bond</keyword>
<dbReference type="KEGG" id="pcw:110200684"/>
<dbReference type="GO" id="GO:0050852">
    <property type="term" value="P:T cell receptor signaling pathway"/>
    <property type="evidence" value="ECO:0007669"/>
    <property type="project" value="TreeGrafter"/>
</dbReference>
<dbReference type="InterPro" id="IPR003879">
    <property type="entry name" value="Butyrophylin_SPRY"/>
</dbReference>
<dbReference type="PROSITE" id="PS50188">
    <property type="entry name" value="B302_SPRY"/>
    <property type="match status" value="1"/>
</dbReference>
<dbReference type="PANTHER" id="PTHR24100">
    <property type="entry name" value="BUTYROPHILIN"/>
    <property type="match status" value="1"/>
</dbReference>
<dbReference type="GO" id="GO:0009897">
    <property type="term" value="C:external side of plasma membrane"/>
    <property type="evidence" value="ECO:0007669"/>
    <property type="project" value="TreeGrafter"/>
</dbReference>
<evidence type="ECO:0000259" key="11">
    <source>
        <dbReference type="PROSITE" id="PS50188"/>
    </source>
</evidence>
<dbReference type="InterPro" id="IPR007110">
    <property type="entry name" value="Ig-like_dom"/>
</dbReference>
<feature type="domain" description="B30.2/SPRY" evidence="11">
    <location>
        <begin position="377"/>
        <end position="573"/>
    </location>
</feature>
<evidence type="ECO:0000313" key="13">
    <source>
        <dbReference type="Proteomes" id="UP000515140"/>
    </source>
</evidence>
<dbReference type="PRINTS" id="PR01407">
    <property type="entry name" value="BUTYPHLNCDUF"/>
</dbReference>
<dbReference type="InParanoid" id="A0A6P5JKQ0"/>
<dbReference type="InterPro" id="IPR003599">
    <property type="entry name" value="Ig_sub"/>
</dbReference>
<feature type="domain" description="Ig-like" evidence="12">
    <location>
        <begin position="64"/>
        <end position="172"/>
    </location>
</feature>
<dbReference type="InterPro" id="IPR013320">
    <property type="entry name" value="ConA-like_dom_sf"/>
</dbReference>
<evidence type="ECO:0000256" key="5">
    <source>
        <dbReference type="ARBA" id="ARBA00022989"/>
    </source>
</evidence>
<dbReference type="Gene3D" id="2.60.120.920">
    <property type="match status" value="1"/>
</dbReference>
<gene>
    <name evidence="14" type="primary">LOC110200684</name>
</gene>
<dbReference type="GO" id="GO:0005102">
    <property type="term" value="F:signaling receptor binding"/>
    <property type="evidence" value="ECO:0007669"/>
    <property type="project" value="TreeGrafter"/>
</dbReference>
<keyword evidence="5 9" id="KW-1133">Transmembrane helix</keyword>
<protein>
    <submittedName>
        <fullName evidence="14">Butyrophilin subfamily 1 member A1-like isoform X1</fullName>
    </submittedName>
</protein>
<dbReference type="InterPro" id="IPR003877">
    <property type="entry name" value="SPRY_dom"/>
</dbReference>
<dbReference type="InterPro" id="IPR053896">
    <property type="entry name" value="BTN3A2-like_Ig-C"/>
</dbReference>
<feature type="transmembrane region" description="Helical" evidence="9">
    <location>
        <begin position="277"/>
        <end position="296"/>
    </location>
</feature>
<dbReference type="InterPro" id="IPR050504">
    <property type="entry name" value="IgSF_BTN/MOG"/>
</dbReference>
<dbReference type="PROSITE" id="PS50835">
    <property type="entry name" value="IG_LIKE"/>
    <property type="match status" value="1"/>
</dbReference>
<dbReference type="Gene3D" id="2.60.40.10">
    <property type="entry name" value="Immunoglobulins"/>
    <property type="match status" value="2"/>
</dbReference>
<dbReference type="InterPro" id="IPR036179">
    <property type="entry name" value="Ig-like_dom_sf"/>
</dbReference>
<dbReference type="GeneID" id="110200684"/>
<evidence type="ECO:0000256" key="9">
    <source>
        <dbReference type="SAM" id="Phobius"/>
    </source>
</evidence>
<dbReference type="Pfam" id="PF07686">
    <property type="entry name" value="V-set"/>
    <property type="match status" value="1"/>
</dbReference>
<evidence type="ECO:0000256" key="3">
    <source>
        <dbReference type="ARBA" id="ARBA00022692"/>
    </source>
</evidence>
<evidence type="ECO:0000256" key="8">
    <source>
        <dbReference type="ARBA" id="ARBA00023319"/>
    </source>
</evidence>
<organism evidence="13 14">
    <name type="scientific">Phascolarctos cinereus</name>
    <name type="common">Koala</name>
    <dbReference type="NCBI Taxonomy" id="38626"/>
    <lineage>
        <taxon>Eukaryota</taxon>
        <taxon>Metazoa</taxon>
        <taxon>Chordata</taxon>
        <taxon>Craniata</taxon>
        <taxon>Vertebrata</taxon>
        <taxon>Euteleostomi</taxon>
        <taxon>Mammalia</taxon>
        <taxon>Metatheria</taxon>
        <taxon>Diprotodontia</taxon>
        <taxon>Phascolarctidae</taxon>
        <taxon>Phascolarctos</taxon>
    </lineage>
</organism>
<dbReference type="InterPro" id="IPR001870">
    <property type="entry name" value="B30.2/SPRY"/>
</dbReference>
<comment type="similarity">
    <text evidence="2">Belongs to the immunoglobulin superfamily. BTN/MOG family.</text>
</comment>
<feature type="chain" id="PRO_5028012000" evidence="10">
    <location>
        <begin position="23"/>
        <end position="593"/>
    </location>
</feature>
<reference evidence="14" key="1">
    <citation type="submission" date="2025-08" db="UniProtKB">
        <authorList>
            <consortium name="RefSeq"/>
        </authorList>
    </citation>
    <scope>IDENTIFICATION</scope>
    <source>
        <tissue evidence="14">Spleen</tissue>
    </source>
</reference>
<keyword evidence="4 10" id="KW-0732">Signal</keyword>
<keyword evidence="13" id="KW-1185">Reference proteome</keyword>
<dbReference type="SMART" id="SM00409">
    <property type="entry name" value="IG"/>
    <property type="match status" value="1"/>
</dbReference>
<evidence type="ECO:0000256" key="10">
    <source>
        <dbReference type="SAM" id="SignalP"/>
    </source>
</evidence>
<comment type="subcellular location">
    <subcellularLocation>
        <location evidence="1">Membrane</location>
        <topology evidence="1">Single-pass type I membrane protein</topology>
    </subcellularLocation>
</comment>
<dbReference type="GO" id="GO:0001817">
    <property type="term" value="P:regulation of cytokine production"/>
    <property type="evidence" value="ECO:0007669"/>
    <property type="project" value="TreeGrafter"/>
</dbReference>
<evidence type="ECO:0000256" key="2">
    <source>
        <dbReference type="ARBA" id="ARBA00007591"/>
    </source>
</evidence>
<dbReference type="SUPFAM" id="SSF48726">
    <property type="entry name" value="Immunoglobulin"/>
    <property type="match status" value="2"/>
</dbReference>
<dbReference type="Proteomes" id="UP000515140">
    <property type="component" value="Unplaced"/>
</dbReference>
<dbReference type="InterPro" id="IPR006574">
    <property type="entry name" value="PRY"/>
</dbReference>
<proteinExistence type="inferred from homology"/>
<dbReference type="PANTHER" id="PTHR24100:SF149">
    <property type="entry name" value="BG-LIKE ANTIGEN 1-RELATED"/>
    <property type="match status" value="1"/>
</dbReference>
<name>A0A6P5JKQ0_PHACI</name>
<dbReference type="SMART" id="SM00449">
    <property type="entry name" value="SPRY"/>
    <property type="match status" value="1"/>
</dbReference>
<evidence type="ECO:0000256" key="6">
    <source>
        <dbReference type="ARBA" id="ARBA00023136"/>
    </source>
</evidence>
<feature type="signal peptide" evidence="10">
    <location>
        <begin position="1"/>
        <end position="22"/>
    </location>
</feature>
<dbReference type="FunFam" id="2.60.40.10:FF:000088">
    <property type="entry name" value="Butyrophilin subfamily 1 member A1"/>
    <property type="match status" value="1"/>
</dbReference>
<dbReference type="FunFam" id="2.60.40.10:FF:000183">
    <property type="entry name" value="Myelin-oligodendrocyte glycoprotein"/>
    <property type="match status" value="1"/>
</dbReference>
<accession>A0A6P5JKQ0</accession>
<dbReference type="InterPro" id="IPR043136">
    <property type="entry name" value="B30.2/SPRY_sf"/>
</dbReference>
<dbReference type="CDD" id="cd13733">
    <property type="entry name" value="SPRY_PRY_C-I_1"/>
    <property type="match status" value="1"/>
</dbReference>
<dbReference type="SUPFAM" id="SSF49899">
    <property type="entry name" value="Concanavalin A-like lectins/glucanases"/>
    <property type="match status" value="1"/>
</dbReference>
<dbReference type="Pfam" id="PF00622">
    <property type="entry name" value="SPRY"/>
    <property type="match status" value="1"/>
</dbReference>
<dbReference type="Pfam" id="PF22705">
    <property type="entry name" value="C2-set_3"/>
    <property type="match status" value="1"/>
</dbReference>
<keyword evidence="6 9" id="KW-0472">Membrane</keyword>
<dbReference type="Pfam" id="PF13765">
    <property type="entry name" value="PRY"/>
    <property type="match status" value="1"/>
</dbReference>